<sequence length="64" mass="7324">MSNSLLFQICRQRPQGLLQIGQLLTVFVVGFKELAQRFPGSPSHFYQWENSAIDPNALRLVFES</sequence>
<comment type="caution">
    <text evidence="1">The sequence shown here is derived from an EMBL/GenBank/DDBJ whole genome shotgun (WGS) entry which is preliminary data.</text>
</comment>
<evidence type="ECO:0000313" key="1">
    <source>
        <dbReference type="EMBL" id="POB00465.1"/>
    </source>
</evidence>
<dbReference type="AlphaFoldDB" id="A0A2K4MTQ0"/>
<keyword evidence="2" id="KW-1185">Reference proteome</keyword>
<gene>
    <name evidence="1" type="ORF">C2134_01560</name>
</gene>
<evidence type="ECO:0000313" key="2">
    <source>
        <dbReference type="Proteomes" id="UP000236416"/>
    </source>
</evidence>
<dbReference type="Proteomes" id="UP000236416">
    <property type="component" value="Unassembled WGS sequence"/>
</dbReference>
<accession>A0A2K4MTQ0</accession>
<reference evidence="1 2" key="1">
    <citation type="submission" date="2018-01" db="EMBL/GenBank/DDBJ databases">
        <title>Genomic Sequence of Chromobacterium MWU13-2610 from wild cranberry bogs within the Cape Cod National Seashore.</title>
        <authorList>
            <person name="O'Hara-Hanley K."/>
            <person name="Soby S."/>
            <person name="Harrison A."/>
        </authorList>
    </citation>
    <scope>NUCLEOTIDE SEQUENCE [LARGE SCALE GENOMIC DNA]</scope>
    <source>
        <strain evidence="1 2">MWU13-2610</strain>
    </source>
</reference>
<dbReference type="EMBL" id="PPTF01000006">
    <property type="protein sequence ID" value="POB00465.1"/>
    <property type="molecule type" value="Genomic_DNA"/>
</dbReference>
<protein>
    <submittedName>
        <fullName evidence="1">Uncharacterized protein</fullName>
    </submittedName>
</protein>
<name>A0A2K4MTQ0_9NEIS</name>
<organism evidence="1 2">
    <name type="scientific">Chromobacterium sinusclupearum</name>
    <dbReference type="NCBI Taxonomy" id="2077146"/>
    <lineage>
        <taxon>Bacteria</taxon>
        <taxon>Pseudomonadati</taxon>
        <taxon>Pseudomonadota</taxon>
        <taxon>Betaproteobacteria</taxon>
        <taxon>Neisseriales</taxon>
        <taxon>Chromobacteriaceae</taxon>
        <taxon>Chromobacterium</taxon>
    </lineage>
</organism>
<proteinExistence type="predicted"/>